<gene>
    <name evidence="8" type="primary">appB</name>
    <name evidence="8" type="ORF">BSF38_03040</name>
</gene>
<comment type="similarity">
    <text evidence="2">Belongs to the cytochrome ubiquinol oxidase subunit 2 family.</text>
</comment>
<dbReference type="AlphaFoldDB" id="A0A1U7CRF1"/>
<feature type="transmembrane region" description="Helical" evidence="7">
    <location>
        <begin position="122"/>
        <end position="145"/>
    </location>
</feature>
<evidence type="ECO:0000256" key="1">
    <source>
        <dbReference type="ARBA" id="ARBA00004651"/>
    </source>
</evidence>
<accession>A0A1U7CRF1</accession>
<dbReference type="RefSeq" id="WP_076346946.1">
    <property type="nucleotide sequence ID" value="NZ_CP019082.1"/>
</dbReference>
<dbReference type="Proteomes" id="UP000186309">
    <property type="component" value="Chromosome"/>
</dbReference>
<organism evidence="8 9">
    <name type="scientific">Paludisphaera borealis</name>
    <dbReference type="NCBI Taxonomy" id="1387353"/>
    <lineage>
        <taxon>Bacteria</taxon>
        <taxon>Pseudomonadati</taxon>
        <taxon>Planctomycetota</taxon>
        <taxon>Planctomycetia</taxon>
        <taxon>Isosphaerales</taxon>
        <taxon>Isosphaeraceae</taxon>
        <taxon>Paludisphaera</taxon>
    </lineage>
</organism>
<feature type="transmembrane region" description="Helical" evidence="7">
    <location>
        <begin position="241"/>
        <end position="259"/>
    </location>
</feature>
<dbReference type="KEGG" id="pbor:BSF38_03040"/>
<comment type="subcellular location">
    <subcellularLocation>
        <location evidence="1">Cell membrane</location>
        <topology evidence="1">Multi-pass membrane protein</topology>
    </subcellularLocation>
</comment>
<keyword evidence="3" id="KW-1003">Cell membrane</keyword>
<dbReference type="OrthoDB" id="9776710at2"/>
<evidence type="ECO:0000256" key="5">
    <source>
        <dbReference type="ARBA" id="ARBA00022989"/>
    </source>
</evidence>
<dbReference type="GO" id="GO:0070069">
    <property type="term" value="C:cytochrome complex"/>
    <property type="evidence" value="ECO:0007669"/>
    <property type="project" value="TreeGrafter"/>
</dbReference>
<proteinExistence type="inferred from homology"/>
<dbReference type="GO" id="GO:0009055">
    <property type="term" value="F:electron transfer activity"/>
    <property type="evidence" value="ECO:0007669"/>
    <property type="project" value="TreeGrafter"/>
</dbReference>
<sequence length="338" mass="36409">MSDAALATIVAVAMLVSLIVYALLGGADYGAGVWYLLATGRRKEAQRELIDRAIGPVWEANHVWLILVVVLLFSAFPAAYAAVTSTMHLPLSLMLIGIVLRGSAFTFRHYDASAPRRRRWGRAFAAPSVATPVLLGIVIGALAAGEAAPRPGEVVDLLAPRWLGTFPLTVGLFALAIFAYLAAVYLILETDDPELRDDFRRRALASAVVVGALAWLVYLLARTQAPLVFSQLDASPWGRPVRIATGACAILALLALTTRRYHVARGAAMVQTALILWGCGLALYPYLVPPELTIYNAAASRRTLILLLSALAAGAFVLIPSLVYLFRIFKAHTFTTTD</sequence>
<dbReference type="InterPro" id="IPR003317">
    <property type="entry name" value="Cyt-d_oxidase_su2"/>
</dbReference>
<keyword evidence="5 7" id="KW-1133">Transmembrane helix</keyword>
<feature type="transmembrane region" description="Helical" evidence="7">
    <location>
        <begin position="6"/>
        <end position="37"/>
    </location>
</feature>
<evidence type="ECO:0000256" key="4">
    <source>
        <dbReference type="ARBA" id="ARBA00022692"/>
    </source>
</evidence>
<keyword evidence="4 7" id="KW-0812">Transmembrane</keyword>
<feature type="transmembrane region" description="Helical" evidence="7">
    <location>
        <begin position="304"/>
        <end position="326"/>
    </location>
</feature>
<keyword evidence="8" id="KW-0560">Oxidoreductase</keyword>
<dbReference type="EMBL" id="CP019082">
    <property type="protein sequence ID" value="APW61524.1"/>
    <property type="molecule type" value="Genomic_DNA"/>
</dbReference>
<evidence type="ECO:0000256" key="6">
    <source>
        <dbReference type="ARBA" id="ARBA00023136"/>
    </source>
</evidence>
<feature type="transmembrane region" description="Helical" evidence="7">
    <location>
        <begin position="266"/>
        <end position="284"/>
    </location>
</feature>
<dbReference type="STRING" id="1387353.BSF38_03040"/>
<feature type="transmembrane region" description="Helical" evidence="7">
    <location>
        <begin position="165"/>
        <end position="188"/>
    </location>
</feature>
<name>A0A1U7CRF1_9BACT</name>
<evidence type="ECO:0000256" key="2">
    <source>
        <dbReference type="ARBA" id="ARBA00007543"/>
    </source>
</evidence>
<reference evidence="9" key="1">
    <citation type="submission" date="2016-12" db="EMBL/GenBank/DDBJ databases">
        <title>Comparative genomics of four Isosphaeraceae planctomycetes: a common pool of plasmids and glycoside hydrolase genes.</title>
        <authorList>
            <person name="Ivanova A."/>
        </authorList>
    </citation>
    <scope>NUCLEOTIDE SEQUENCE [LARGE SCALE GENOMIC DNA]</scope>
    <source>
        <strain evidence="9">PX4</strain>
    </source>
</reference>
<dbReference type="Pfam" id="PF02322">
    <property type="entry name" value="Cyt_bd_oxida_II"/>
    <property type="match status" value="1"/>
</dbReference>
<evidence type="ECO:0000256" key="3">
    <source>
        <dbReference type="ARBA" id="ARBA00022475"/>
    </source>
</evidence>
<protein>
    <submittedName>
        <fullName evidence="8">Cytochrome bd-II ubiquinol oxidase subunit 2</fullName>
        <ecNumber evidence="8">1.10.3.10</ecNumber>
    </submittedName>
</protein>
<keyword evidence="6 7" id="KW-0472">Membrane</keyword>
<dbReference type="GO" id="GO:0005886">
    <property type="term" value="C:plasma membrane"/>
    <property type="evidence" value="ECO:0007669"/>
    <property type="project" value="UniProtKB-SubCell"/>
</dbReference>
<dbReference type="PANTHER" id="PTHR43141">
    <property type="entry name" value="CYTOCHROME BD2 SUBUNIT II"/>
    <property type="match status" value="1"/>
</dbReference>
<feature type="transmembrane region" description="Helical" evidence="7">
    <location>
        <begin position="203"/>
        <end position="221"/>
    </location>
</feature>
<dbReference type="PANTHER" id="PTHR43141:SF4">
    <property type="entry name" value="CYTOCHROME BD2 SUBUNIT II"/>
    <property type="match status" value="1"/>
</dbReference>
<keyword evidence="9" id="KW-1185">Reference proteome</keyword>
<dbReference type="EC" id="1.10.3.10" evidence="8"/>
<feature type="transmembrane region" description="Helical" evidence="7">
    <location>
        <begin position="62"/>
        <end position="83"/>
    </location>
</feature>
<dbReference type="GO" id="GO:0019646">
    <property type="term" value="P:aerobic electron transport chain"/>
    <property type="evidence" value="ECO:0007669"/>
    <property type="project" value="TreeGrafter"/>
</dbReference>
<evidence type="ECO:0000313" key="8">
    <source>
        <dbReference type="EMBL" id="APW61524.1"/>
    </source>
</evidence>
<evidence type="ECO:0000256" key="7">
    <source>
        <dbReference type="SAM" id="Phobius"/>
    </source>
</evidence>
<evidence type="ECO:0000313" key="9">
    <source>
        <dbReference type="Proteomes" id="UP000186309"/>
    </source>
</evidence>
<dbReference type="GO" id="GO:0016682">
    <property type="term" value="F:oxidoreductase activity, acting on diphenols and related substances as donors, oxygen as acceptor"/>
    <property type="evidence" value="ECO:0007669"/>
    <property type="project" value="TreeGrafter"/>
</dbReference>
<feature type="transmembrane region" description="Helical" evidence="7">
    <location>
        <begin position="89"/>
        <end position="110"/>
    </location>
</feature>